<reference evidence="5 6" key="1">
    <citation type="submission" date="2019-06" db="EMBL/GenBank/DDBJ databases">
        <title>Spirosoma utsteinense sp. nov. isolated from Antarctic ice-free soils.</title>
        <authorList>
            <person name="Tahon G."/>
        </authorList>
    </citation>
    <scope>NUCLEOTIDE SEQUENCE [LARGE SCALE GENOMIC DNA]</scope>
    <source>
        <strain evidence="5 6">LMG 31447</strain>
    </source>
</reference>
<dbReference type="PROSITE" id="PS01124">
    <property type="entry name" value="HTH_ARAC_FAMILY_2"/>
    <property type="match status" value="1"/>
</dbReference>
<dbReference type="PANTHER" id="PTHR46796:SF13">
    <property type="entry name" value="HTH-TYPE TRANSCRIPTIONAL ACTIVATOR RHAS"/>
    <property type="match status" value="1"/>
</dbReference>
<dbReference type="EMBL" id="VFIA01000084">
    <property type="protein sequence ID" value="MBC3795146.1"/>
    <property type="molecule type" value="Genomic_DNA"/>
</dbReference>
<dbReference type="SMART" id="SM00342">
    <property type="entry name" value="HTH_ARAC"/>
    <property type="match status" value="1"/>
</dbReference>
<evidence type="ECO:0000313" key="5">
    <source>
        <dbReference type="EMBL" id="MBC3795146.1"/>
    </source>
</evidence>
<dbReference type="PANTHER" id="PTHR46796">
    <property type="entry name" value="HTH-TYPE TRANSCRIPTIONAL ACTIVATOR RHAS-RELATED"/>
    <property type="match status" value="1"/>
</dbReference>
<dbReference type="InterPro" id="IPR050204">
    <property type="entry name" value="AraC_XylS_family_regulators"/>
</dbReference>
<sequence length="195" mass="22285">MRKIAIVFEPLGLQALSQQPLLRLTRGAVTPVDPFGGQLTQLIPSLFASATAEEWVNDLDSFFLTLTKPLTYPVLSSLIQQTTQVIDGQPLHQIASQYQLSRRHMGRLFQYYLGCSPETYRQIARFRYVLQLATQLGTRQTFTELAYQTGHADQAHWNKQCRKWTGYTPSTLLTVGTQLGQQNLFWRLIEDHTII</sequence>
<evidence type="ECO:0000256" key="2">
    <source>
        <dbReference type="ARBA" id="ARBA00023125"/>
    </source>
</evidence>
<feature type="domain" description="HTH araC/xylS-type" evidence="4">
    <location>
        <begin position="91"/>
        <end position="175"/>
    </location>
</feature>
<comment type="caution">
    <text evidence="5">The sequence shown here is derived from an EMBL/GenBank/DDBJ whole genome shotgun (WGS) entry which is preliminary data.</text>
</comment>
<gene>
    <name evidence="5" type="ORF">FH603_5681</name>
</gene>
<evidence type="ECO:0000256" key="1">
    <source>
        <dbReference type="ARBA" id="ARBA00023015"/>
    </source>
</evidence>
<dbReference type="InterPro" id="IPR018060">
    <property type="entry name" value="HTH_AraC"/>
</dbReference>
<dbReference type="Pfam" id="PF12833">
    <property type="entry name" value="HTH_18"/>
    <property type="match status" value="1"/>
</dbReference>
<organism evidence="5 6">
    <name type="scientific">Spirosoma utsteinense</name>
    <dbReference type="NCBI Taxonomy" id="2585773"/>
    <lineage>
        <taxon>Bacteria</taxon>
        <taxon>Pseudomonadati</taxon>
        <taxon>Bacteroidota</taxon>
        <taxon>Cytophagia</taxon>
        <taxon>Cytophagales</taxon>
        <taxon>Cytophagaceae</taxon>
        <taxon>Spirosoma</taxon>
    </lineage>
</organism>
<keyword evidence="3" id="KW-0804">Transcription</keyword>
<accession>A0ABR6WGB0</accession>
<name>A0ABR6WGB0_9BACT</name>
<keyword evidence="1" id="KW-0805">Transcription regulation</keyword>
<keyword evidence="6" id="KW-1185">Reference proteome</keyword>
<keyword evidence="2" id="KW-0238">DNA-binding</keyword>
<dbReference type="Proteomes" id="UP000700732">
    <property type="component" value="Unassembled WGS sequence"/>
</dbReference>
<proteinExistence type="predicted"/>
<dbReference type="RefSeq" id="WP_186742306.1">
    <property type="nucleotide sequence ID" value="NZ_VFIA01000084.1"/>
</dbReference>
<evidence type="ECO:0000256" key="3">
    <source>
        <dbReference type="ARBA" id="ARBA00023163"/>
    </source>
</evidence>
<protein>
    <submittedName>
        <fullName evidence="5">AraC-like DNA-binding protein</fullName>
    </submittedName>
</protein>
<dbReference type="Gene3D" id="1.10.10.60">
    <property type="entry name" value="Homeodomain-like"/>
    <property type="match status" value="1"/>
</dbReference>
<evidence type="ECO:0000313" key="6">
    <source>
        <dbReference type="Proteomes" id="UP000700732"/>
    </source>
</evidence>
<evidence type="ECO:0000259" key="4">
    <source>
        <dbReference type="PROSITE" id="PS01124"/>
    </source>
</evidence>